<dbReference type="Pfam" id="PF02625">
    <property type="entry name" value="XdhC_CoxI"/>
    <property type="match status" value="1"/>
</dbReference>
<dbReference type="EMBL" id="LRPM01000041">
    <property type="protein sequence ID" value="KWZ77888.1"/>
    <property type="molecule type" value="Genomic_DNA"/>
</dbReference>
<dbReference type="Pfam" id="PF13478">
    <property type="entry name" value="XdhC_C"/>
    <property type="match status" value="1"/>
</dbReference>
<dbReference type="Proteomes" id="UP000070383">
    <property type="component" value="Unassembled WGS sequence"/>
</dbReference>
<evidence type="ECO:0000259" key="2">
    <source>
        <dbReference type="Pfam" id="PF13478"/>
    </source>
</evidence>
<dbReference type="OrthoDB" id="9773039at2"/>
<dbReference type="RefSeq" id="WP_004836882.1">
    <property type="nucleotide sequence ID" value="NZ_CAMPUE010000006.1"/>
</dbReference>
<name>A0A133KE95_9FIRM</name>
<keyword evidence="4" id="KW-1185">Reference proteome</keyword>
<dbReference type="Gene3D" id="3.40.50.720">
    <property type="entry name" value="NAD(P)-binding Rossmann-like Domain"/>
    <property type="match status" value="1"/>
</dbReference>
<proteinExistence type="predicted"/>
<dbReference type="AlphaFoldDB" id="A0A133KE95"/>
<dbReference type="STRING" id="33036.HMPREF3200_01097"/>
<reference evidence="4" key="1">
    <citation type="submission" date="2016-01" db="EMBL/GenBank/DDBJ databases">
        <authorList>
            <person name="Mitreva M."/>
            <person name="Pepin K.H."/>
            <person name="Mihindukulasuriya K.A."/>
            <person name="Fulton R."/>
            <person name="Fronick C."/>
            <person name="O'Laughlin M."/>
            <person name="Miner T."/>
            <person name="Herter B."/>
            <person name="Rosa B.A."/>
            <person name="Cordes M."/>
            <person name="Tomlinson C."/>
            <person name="Wollam A."/>
            <person name="Palsikar V.B."/>
            <person name="Mardis E.R."/>
            <person name="Wilson R.K."/>
        </authorList>
    </citation>
    <scope>NUCLEOTIDE SEQUENCE [LARGE SCALE GENOMIC DNA]</scope>
    <source>
        <strain evidence="4">MJR8151</strain>
    </source>
</reference>
<dbReference type="InterPro" id="IPR052698">
    <property type="entry name" value="MoCofactor_Util/Proc"/>
</dbReference>
<feature type="domain" description="XdhC Rossmann" evidence="2">
    <location>
        <begin position="107"/>
        <end position="253"/>
    </location>
</feature>
<evidence type="ECO:0000313" key="3">
    <source>
        <dbReference type="EMBL" id="KWZ77888.1"/>
    </source>
</evidence>
<dbReference type="PATRIC" id="fig|33036.3.peg.1085"/>
<dbReference type="InterPro" id="IPR027051">
    <property type="entry name" value="XdhC_Rossmann_dom"/>
</dbReference>
<feature type="domain" description="XdhC- CoxI" evidence="1">
    <location>
        <begin position="14"/>
        <end position="74"/>
    </location>
</feature>
<evidence type="ECO:0000259" key="1">
    <source>
        <dbReference type="Pfam" id="PF02625"/>
    </source>
</evidence>
<protein>
    <submittedName>
        <fullName evidence="3">Putative xanthine dehydrogenase accessory factor</fullName>
    </submittedName>
</protein>
<evidence type="ECO:0000313" key="4">
    <source>
        <dbReference type="Proteomes" id="UP000070383"/>
    </source>
</evidence>
<sequence>MKAEILEKIYEENQKGRDCALVFLIENKGSTPGEDNSLMAVFEDGSSLGTIGGGKIEADVIRRAMEGMEKAKSFEFDYNLSTSGELKMSCGGNSRGFVKYFRAKNKLVIFGAGHVSQKLARIATRTNFEVTIVDDREEFKAANDFEGIKEYLSMEIEEAVRKIDFDKDKTYLVLATRGHANDTQALREILKNKKDSYHYLGMIGSKNKVIRVFDQLEKEGFDKKDLQKIYTPIGLDLDNGSVEEIAISIMAEILMVKNNKNAASQKFN</sequence>
<dbReference type="InterPro" id="IPR003777">
    <property type="entry name" value="XdhC_CoxI"/>
</dbReference>
<comment type="caution">
    <text evidence="3">The sequence shown here is derived from an EMBL/GenBank/DDBJ whole genome shotgun (WGS) entry which is preliminary data.</text>
</comment>
<dbReference type="SUPFAM" id="SSF51735">
    <property type="entry name" value="NAD(P)-binding Rossmann-fold domains"/>
    <property type="match status" value="1"/>
</dbReference>
<accession>A0A133KE95</accession>
<dbReference type="PANTHER" id="PTHR30388:SF6">
    <property type="entry name" value="XANTHINE DEHYDROGENASE SUBUNIT A-RELATED"/>
    <property type="match status" value="1"/>
</dbReference>
<organism evidence="3 4">
    <name type="scientific">Anaerococcus tetradius</name>
    <dbReference type="NCBI Taxonomy" id="33036"/>
    <lineage>
        <taxon>Bacteria</taxon>
        <taxon>Bacillati</taxon>
        <taxon>Bacillota</taxon>
        <taxon>Tissierellia</taxon>
        <taxon>Tissierellales</taxon>
        <taxon>Peptoniphilaceae</taxon>
        <taxon>Anaerococcus</taxon>
    </lineage>
</organism>
<dbReference type="PANTHER" id="PTHR30388">
    <property type="entry name" value="ALDEHYDE OXIDOREDUCTASE MOLYBDENUM COFACTOR ASSEMBLY PROTEIN"/>
    <property type="match status" value="1"/>
</dbReference>
<gene>
    <name evidence="3" type="ORF">HMPREF3200_01097</name>
</gene>
<dbReference type="InterPro" id="IPR036291">
    <property type="entry name" value="NAD(P)-bd_dom_sf"/>
</dbReference>